<organism evidence="19 20">
    <name type="scientific">Iodobacter fluviatilis</name>
    <dbReference type="NCBI Taxonomy" id="537"/>
    <lineage>
        <taxon>Bacteria</taxon>
        <taxon>Pseudomonadati</taxon>
        <taxon>Pseudomonadota</taxon>
        <taxon>Betaproteobacteria</taxon>
        <taxon>Neisseriales</taxon>
        <taxon>Chitinibacteraceae</taxon>
        <taxon>Iodobacter</taxon>
    </lineage>
</organism>
<dbReference type="KEGG" id="ifl:C1H71_16845"/>
<keyword evidence="8 17" id="KW-0812">Transmembrane</keyword>
<dbReference type="SMART" id="SM00388">
    <property type="entry name" value="HisKA"/>
    <property type="match status" value="1"/>
</dbReference>
<dbReference type="PRINTS" id="PR00344">
    <property type="entry name" value="BCTRLSENSOR"/>
</dbReference>
<dbReference type="Pfam" id="PF00512">
    <property type="entry name" value="HisKA"/>
    <property type="match status" value="1"/>
</dbReference>
<evidence type="ECO:0000256" key="10">
    <source>
        <dbReference type="ARBA" id="ARBA00022777"/>
    </source>
</evidence>
<gene>
    <name evidence="19" type="ORF">C1H71_16845</name>
</gene>
<evidence type="ECO:0000256" key="14">
    <source>
        <dbReference type="ARBA" id="ARBA00023136"/>
    </source>
</evidence>
<name>A0A7G3GD46_9NEIS</name>
<dbReference type="PANTHER" id="PTHR43065">
    <property type="entry name" value="SENSOR HISTIDINE KINASE"/>
    <property type="match status" value="1"/>
</dbReference>
<keyword evidence="6" id="KW-0597">Phosphoprotein</keyword>
<keyword evidence="10" id="KW-0418">Kinase</keyword>
<dbReference type="InterPro" id="IPR004358">
    <property type="entry name" value="Sig_transdc_His_kin-like_C"/>
</dbReference>
<dbReference type="Gene3D" id="3.30.450.20">
    <property type="entry name" value="PAS domain"/>
    <property type="match status" value="2"/>
</dbReference>
<keyword evidence="13" id="KW-0902">Two-component regulatory system</keyword>
<dbReference type="FunFam" id="1.10.287.130:FF:000049">
    <property type="entry name" value="C4-dicarboxylate transport sensor protein DctB"/>
    <property type="match status" value="1"/>
</dbReference>
<dbReference type="Pfam" id="PF02518">
    <property type="entry name" value="HATPase_c"/>
    <property type="match status" value="1"/>
</dbReference>
<keyword evidence="14 17" id="KW-0472">Membrane</keyword>
<dbReference type="RefSeq" id="WP_130107553.1">
    <property type="nucleotide sequence ID" value="NZ_CP025781.1"/>
</dbReference>
<keyword evidence="7" id="KW-0808">Transferase</keyword>
<dbReference type="InterPro" id="IPR003594">
    <property type="entry name" value="HATPase_dom"/>
</dbReference>
<sequence length="608" mass="67703">MLKPARYFWILATLCLAGSLLWLAASWSERSALAQLRTAGQHRLDVYTGSLRNAVERYTWLPFVLFSQRDLADLLRAPQDAVLLERVNRHLKAVNDAAQASAIYVLNAEGLALASSNWDTPQSYIGNNYAFRPYYQQARLGYAGRFYGVGFTTQQPGYFLSYPIRDGERVLGVVVAKVSLDALENNWRATGERMLVSDKDGIAFLATDPAWKWHTLAPLPSYTLRYIKESRQYGRNIFPELALLKQQRLDGNTQLARFKTGGDQADVLVQTAKVPDLGWQMVLFTDLTPIRQGVSRVLLGTSLGLLALLAWYLFWRQRRRRIRDNLRASQALKQAHDQLEQKVAARTDDLLGANTQLQREIAERIRTELDLRAAQNELVQAGKMAVLGQMAAGVTHELNQPLTAMRALADNAKLLLERGNVEAVAGNLVYISQLTERMGKITGQLRSFARKSDNRAEPVLLKQSIANALLLLEQRLRQQRVALNIEQPDQVWVLCNAVRLEQVLINLLRNALDAVKNQPDACITLAVQQMQGKVKISVLDNGTGIAAEQLSNVFDPFFTTKGDAEGLGLGLAISLSIVRDFGGNLQASNRPEGGACFELELLSVGEPQ</sequence>
<evidence type="ECO:0000313" key="20">
    <source>
        <dbReference type="Proteomes" id="UP000515917"/>
    </source>
</evidence>
<dbReference type="SMART" id="SM00387">
    <property type="entry name" value="HATPase_c"/>
    <property type="match status" value="1"/>
</dbReference>
<dbReference type="AlphaFoldDB" id="A0A7G3GD46"/>
<protein>
    <recommendedName>
        <fullName evidence="15">C4-dicarboxylate transport sensor protein DctB</fullName>
        <ecNumber evidence="3">2.7.13.3</ecNumber>
    </recommendedName>
</protein>
<dbReference type="Gene3D" id="6.10.250.3020">
    <property type="match status" value="1"/>
</dbReference>
<feature type="domain" description="Histidine kinase" evidence="18">
    <location>
        <begin position="393"/>
        <end position="605"/>
    </location>
</feature>
<evidence type="ECO:0000256" key="7">
    <source>
        <dbReference type="ARBA" id="ARBA00022679"/>
    </source>
</evidence>
<dbReference type="GO" id="GO:0000155">
    <property type="term" value="F:phosphorelay sensor kinase activity"/>
    <property type="evidence" value="ECO:0007669"/>
    <property type="project" value="InterPro"/>
</dbReference>
<evidence type="ECO:0000256" key="1">
    <source>
        <dbReference type="ARBA" id="ARBA00000085"/>
    </source>
</evidence>
<evidence type="ECO:0000259" key="18">
    <source>
        <dbReference type="PROSITE" id="PS50109"/>
    </source>
</evidence>
<evidence type="ECO:0000256" key="2">
    <source>
        <dbReference type="ARBA" id="ARBA00004429"/>
    </source>
</evidence>
<keyword evidence="20" id="KW-1185">Reference proteome</keyword>
<dbReference type="InterPro" id="IPR036097">
    <property type="entry name" value="HisK_dim/P_sf"/>
</dbReference>
<dbReference type="InterPro" id="IPR017055">
    <property type="entry name" value="Sig_transdc_His_kinase_DctB"/>
</dbReference>
<dbReference type="PROSITE" id="PS50109">
    <property type="entry name" value="HIS_KIN"/>
    <property type="match status" value="1"/>
</dbReference>
<feature type="transmembrane region" description="Helical" evidence="17">
    <location>
        <begin position="297"/>
        <end position="315"/>
    </location>
</feature>
<dbReference type="CDD" id="cd00082">
    <property type="entry name" value="HisKA"/>
    <property type="match status" value="1"/>
</dbReference>
<evidence type="ECO:0000256" key="9">
    <source>
        <dbReference type="ARBA" id="ARBA00022741"/>
    </source>
</evidence>
<dbReference type="Pfam" id="PF02743">
    <property type="entry name" value="dCache_1"/>
    <property type="match status" value="1"/>
</dbReference>
<dbReference type="InterPro" id="IPR033479">
    <property type="entry name" value="dCache_1"/>
</dbReference>
<dbReference type="SUPFAM" id="SSF103190">
    <property type="entry name" value="Sensory domain-like"/>
    <property type="match status" value="1"/>
</dbReference>
<reference evidence="19 20" key="1">
    <citation type="submission" date="2018-01" db="EMBL/GenBank/DDBJ databases">
        <title>Genome sequence of Iodobacter sp. strain PCH194 isolated from Indian Trans-Himalaya.</title>
        <authorList>
            <person name="Kumar V."/>
            <person name="Thakur V."/>
            <person name="Kumar S."/>
            <person name="Singh D."/>
        </authorList>
    </citation>
    <scope>NUCLEOTIDE SEQUENCE [LARGE SCALE GENOMIC DNA]</scope>
    <source>
        <strain evidence="19 20">PCH194</strain>
    </source>
</reference>
<dbReference type="InterPro" id="IPR029151">
    <property type="entry name" value="Sensor-like_sf"/>
</dbReference>
<dbReference type="GO" id="GO:0005886">
    <property type="term" value="C:plasma membrane"/>
    <property type="evidence" value="ECO:0007669"/>
    <property type="project" value="UniProtKB-SubCell"/>
</dbReference>
<proteinExistence type="predicted"/>
<evidence type="ECO:0000256" key="15">
    <source>
        <dbReference type="ARBA" id="ARBA00073143"/>
    </source>
</evidence>
<evidence type="ECO:0000256" key="12">
    <source>
        <dbReference type="ARBA" id="ARBA00022989"/>
    </source>
</evidence>
<comment type="subcellular location">
    <subcellularLocation>
        <location evidence="2">Cell inner membrane</location>
        <topology evidence="2">Multi-pass membrane protein</topology>
    </subcellularLocation>
</comment>
<dbReference type="InterPro" id="IPR003661">
    <property type="entry name" value="HisK_dim/P_dom"/>
</dbReference>
<dbReference type="EC" id="2.7.13.3" evidence="3"/>
<dbReference type="Gene3D" id="1.10.287.130">
    <property type="match status" value="1"/>
</dbReference>
<dbReference type="EMBL" id="CP025781">
    <property type="protein sequence ID" value="QBC45039.1"/>
    <property type="molecule type" value="Genomic_DNA"/>
</dbReference>
<evidence type="ECO:0000256" key="5">
    <source>
        <dbReference type="ARBA" id="ARBA00022519"/>
    </source>
</evidence>
<dbReference type="Proteomes" id="UP000515917">
    <property type="component" value="Chromosome"/>
</dbReference>
<keyword evidence="16" id="KW-0175">Coiled coil</keyword>
<comment type="catalytic activity">
    <reaction evidence="1">
        <text>ATP + protein L-histidine = ADP + protein N-phospho-L-histidine.</text>
        <dbReference type="EC" id="2.7.13.3"/>
    </reaction>
</comment>
<keyword evidence="11" id="KW-0067">ATP-binding</keyword>
<dbReference type="PANTHER" id="PTHR43065:SF46">
    <property type="entry name" value="C4-DICARBOXYLATE TRANSPORT SENSOR PROTEIN DCTB"/>
    <property type="match status" value="1"/>
</dbReference>
<dbReference type="SUPFAM" id="SSF55874">
    <property type="entry name" value="ATPase domain of HSP90 chaperone/DNA topoisomerase II/histidine kinase"/>
    <property type="match status" value="1"/>
</dbReference>
<dbReference type="CDD" id="cd12914">
    <property type="entry name" value="PDC1_DGC_like"/>
    <property type="match status" value="1"/>
</dbReference>
<evidence type="ECO:0000313" key="19">
    <source>
        <dbReference type="EMBL" id="QBC45039.1"/>
    </source>
</evidence>
<dbReference type="SUPFAM" id="SSF47384">
    <property type="entry name" value="Homodimeric domain of signal transducing histidine kinase"/>
    <property type="match status" value="1"/>
</dbReference>
<evidence type="ECO:0000256" key="8">
    <source>
        <dbReference type="ARBA" id="ARBA00022692"/>
    </source>
</evidence>
<evidence type="ECO:0000256" key="16">
    <source>
        <dbReference type="SAM" id="Coils"/>
    </source>
</evidence>
<evidence type="ECO:0000256" key="17">
    <source>
        <dbReference type="SAM" id="Phobius"/>
    </source>
</evidence>
<keyword evidence="4" id="KW-1003">Cell membrane</keyword>
<evidence type="ECO:0000256" key="3">
    <source>
        <dbReference type="ARBA" id="ARBA00012438"/>
    </source>
</evidence>
<feature type="coiled-coil region" evidence="16">
    <location>
        <begin position="322"/>
        <end position="377"/>
    </location>
</feature>
<evidence type="ECO:0000256" key="4">
    <source>
        <dbReference type="ARBA" id="ARBA00022475"/>
    </source>
</evidence>
<keyword evidence="12 17" id="KW-1133">Transmembrane helix</keyword>
<evidence type="ECO:0000256" key="11">
    <source>
        <dbReference type="ARBA" id="ARBA00022840"/>
    </source>
</evidence>
<evidence type="ECO:0000256" key="13">
    <source>
        <dbReference type="ARBA" id="ARBA00023012"/>
    </source>
</evidence>
<dbReference type="GO" id="GO:0005524">
    <property type="term" value="F:ATP binding"/>
    <property type="evidence" value="ECO:0007669"/>
    <property type="project" value="UniProtKB-KW"/>
</dbReference>
<dbReference type="InterPro" id="IPR036890">
    <property type="entry name" value="HATPase_C_sf"/>
</dbReference>
<accession>A0A7G3GD46</accession>
<evidence type="ECO:0000256" key="6">
    <source>
        <dbReference type="ARBA" id="ARBA00022553"/>
    </source>
</evidence>
<keyword evidence="9" id="KW-0547">Nucleotide-binding</keyword>
<dbReference type="PIRSF" id="PIRSF036431">
    <property type="entry name" value="STHK_DctB"/>
    <property type="match status" value="1"/>
</dbReference>
<keyword evidence="5" id="KW-0997">Cell inner membrane</keyword>
<dbReference type="InterPro" id="IPR005467">
    <property type="entry name" value="His_kinase_dom"/>
</dbReference>
<dbReference type="Gene3D" id="3.30.565.10">
    <property type="entry name" value="Histidine kinase-like ATPase, C-terminal domain"/>
    <property type="match status" value="1"/>
</dbReference>